<accession>A0ABM9P9K3</accession>
<dbReference type="Proteomes" id="UP001497527">
    <property type="component" value="Unassembled WGS sequence"/>
</dbReference>
<keyword evidence="1" id="KW-0732">Signal</keyword>
<gene>
    <name evidence="2" type="ORF">T190423A01A_20012</name>
</gene>
<evidence type="ECO:0000313" key="2">
    <source>
        <dbReference type="EMBL" id="CAL2102261.1"/>
    </source>
</evidence>
<evidence type="ECO:0000313" key="3">
    <source>
        <dbReference type="Proteomes" id="UP001497527"/>
    </source>
</evidence>
<feature type="signal peptide" evidence="1">
    <location>
        <begin position="1"/>
        <end position="24"/>
    </location>
</feature>
<feature type="chain" id="PRO_5047040822" evidence="1">
    <location>
        <begin position="25"/>
        <end position="172"/>
    </location>
</feature>
<protein>
    <submittedName>
        <fullName evidence="2">Uncharacterized protein</fullName>
    </submittedName>
</protein>
<comment type="caution">
    <text evidence="2">The sequence shown here is derived from an EMBL/GenBank/DDBJ whole genome shotgun (WGS) entry which is preliminary data.</text>
</comment>
<sequence>MFSPIMKQKLLVLVFTFVCLVAKGQTVNVVSASDIDNIKINSTTLSDLKKTYGKKDKVEAFFGAPASYNVTVNNSYYQFRYDGFKLDFSTLNKKKAYIESFEISTNKNTFAIKGVTVAVGDNISKLGEVKVSTARNGAKSILYSPCEDCDLFINIDFDASNTITKITYYDMS</sequence>
<name>A0ABM9P9K3_9FLAO</name>
<keyword evidence="3" id="KW-1185">Reference proteome</keyword>
<dbReference type="EMBL" id="CAXJIO010000011">
    <property type="protein sequence ID" value="CAL2102261.1"/>
    <property type="molecule type" value="Genomic_DNA"/>
</dbReference>
<proteinExistence type="predicted"/>
<reference evidence="2 3" key="1">
    <citation type="submission" date="2024-05" db="EMBL/GenBank/DDBJ databases">
        <authorList>
            <person name="Duchaud E."/>
        </authorList>
    </citation>
    <scope>NUCLEOTIDE SEQUENCE [LARGE SCALE GENOMIC DNA]</scope>
    <source>
        <strain evidence="2">Ena-SAMPLE-TAB-13-05-2024-13:56:06:370-140308</strain>
    </source>
</reference>
<organism evidence="2 3">
    <name type="scientific">Tenacibaculum polynesiense</name>
    <dbReference type="NCBI Taxonomy" id="3137857"/>
    <lineage>
        <taxon>Bacteria</taxon>
        <taxon>Pseudomonadati</taxon>
        <taxon>Bacteroidota</taxon>
        <taxon>Flavobacteriia</taxon>
        <taxon>Flavobacteriales</taxon>
        <taxon>Flavobacteriaceae</taxon>
        <taxon>Tenacibaculum</taxon>
    </lineage>
</organism>
<evidence type="ECO:0000256" key="1">
    <source>
        <dbReference type="SAM" id="SignalP"/>
    </source>
</evidence>